<dbReference type="InterPro" id="IPR043169">
    <property type="entry name" value="PMM_cap"/>
</dbReference>
<dbReference type="InterPro" id="IPR036412">
    <property type="entry name" value="HAD-like_sf"/>
</dbReference>
<comment type="similarity">
    <text evidence="3">Belongs to the eukaryotic PMM family.</text>
</comment>
<reference evidence="13 14" key="1">
    <citation type="journal article" date="2016" name="Nat. Commun.">
        <title>Thousands of microbial genomes shed light on interconnected biogeochemical processes in an aquifer system.</title>
        <authorList>
            <person name="Anantharaman K."/>
            <person name="Brown C.T."/>
            <person name="Hug L.A."/>
            <person name="Sharon I."/>
            <person name="Castelle C.J."/>
            <person name="Probst A.J."/>
            <person name="Thomas B.C."/>
            <person name="Singh A."/>
            <person name="Wilkins M.J."/>
            <person name="Karaoz U."/>
            <person name="Brodie E.L."/>
            <person name="Williams K.H."/>
            <person name="Hubbard S.S."/>
            <person name="Banfield J.F."/>
        </authorList>
    </citation>
    <scope>NUCLEOTIDE SEQUENCE [LARGE SCALE GENOMIC DNA]</scope>
</reference>
<feature type="active site" description="Proton donor/acceptor" evidence="10">
    <location>
        <position position="15"/>
    </location>
</feature>
<feature type="active site" description="Nucleophile" evidence="10">
    <location>
        <position position="13"/>
    </location>
</feature>
<organism evidence="13 14">
    <name type="scientific">Candidatus Wolfebacteria bacterium RIFCSPLOWO2_01_FULL_45_19</name>
    <dbReference type="NCBI Taxonomy" id="1802557"/>
    <lineage>
        <taxon>Bacteria</taxon>
        <taxon>Candidatus Wolfeibacteriota</taxon>
    </lineage>
</organism>
<feature type="binding site" evidence="11">
    <location>
        <position position="191"/>
    </location>
    <ligand>
        <name>alpha-D-mannose 1-phosphate</name>
        <dbReference type="ChEBI" id="CHEBI:58409"/>
    </ligand>
</feature>
<evidence type="ECO:0000313" key="14">
    <source>
        <dbReference type="Proteomes" id="UP000178946"/>
    </source>
</evidence>
<dbReference type="Gene3D" id="3.40.50.1000">
    <property type="entry name" value="HAD superfamily/HAD-like"/>
    <property type="match status" value="1"/>
</dbReference>
<keyword evidence="9" id="KW-0413">Isomerase</keyword>
<comment type="subcellular location">
    <subcellularLocation>
        <location evidence="1">Cytoplasm</location>
    </subcellularLocation>
</comment>
<dbReference type="InterPro" id="IPR005002">
    <property type="entry name" value="PMM"/>
</dbReference>
<comment type="subunit">
    <text evidence="4">Homodimer.</text>
</comment>
<evidence type="ECO:0000256" key="10">
    <source>
        <dbReference type="PIRSR" id="PIRSR605002-1"/>
    </source>
</evidence>
<evidence type="ECO:0000256" key="1">
    <source>
        <dbReference type="ARBA" id="ARBA00004496"/>
    </source>
</evidence>
<dbReference type="GO" id="GO:0006013">
    <property type="term" value="P:mannose metabolic process"/>
    <property type="evidence" value="ECO:0007669"/>
    <property type="project" value="TreeGrafter"/>
</dbReference>
<dbReference type="InterPro" id="IPR023214">
    <property type="entry name" value="HAD_sf"/>
</dbReference>
<evidence type="ECO:0000256" key="9">
    <source>
        <dbReference type="ARBA" id="ARBA00023235"/>
    </source>
</evidence>
<dbReference type="NCBIfam" id="TIGR01484">
    <property type="entry name" value="HAD-SF-IIB"/>
    <property type="match status" value="1"/>
</dbReference>
<accession>A0A1F8DS95</accession>
<feature type="binding site" evidence="11">
    <location>
        <position position="132"/>
    </location>
    <ligand>
        <name>alpha-D-mannose 1-phosphate</name>
        <dbReference type="ChEBI" id="CHEBI:58409"/>
    </ligand>
</feature>
<feature type="binding site" evidence="11">
    <location>
        <position position="193"/>
    </location>
    <ligand>
        <name>alpha-D-mannose 1-phosphate</name>
        <dbReference type="ChEBI" id="CHEBI:58409"/>
    </ligand>
</feature>
<evidence type="ECO:0000256" key="12">
    <source>
        <dbReference type="PIRSR" id="PIRSR605002-3"/>
    </source>
</evidence>
<dbReference type="GO" id="GO:0006487">
    <property type="term" value="P:protein N-linked glycosylation"/>
    <property type="evidence" value="ECO:0007669"/>
    <property type="project" value="TreeGrafter"/>
</dbReference>
<evidence type="ECO:0000256" key="6">
    <source>
        <dbReference type="ARBA" id="ARBA00022490"/>
    </source>
</evidence>
<evidence type="ECO:0000256" key="4">
    <source>
        <dbReference type="ARBA" id="ARBA00011738"/>
    </source>
</evidence>
<feature type="binding site" evidence="11">
    <location>
        <position position="152"/>
    </location>
    <ligand>
        <name>alpha-D-mannose 1-phosphate</name>
        <dbReference type="ChEBI" id="CHEBI:58409"/>
    </ligand>
</feature>
<keyword evidence="8 12" id="KW-0460">Magnesium</keyword>
<comment type="pathway">
    <text evidence="2">Nucleotide-sugar biosynthesis; GDP-alpha-D-mannose biosynthesis; alpha-D-mannose 1-phosphate from D-fructose 6-phosphate: step 2/2.</text>
</comment>
<gene>
    <name evidence="13" type="ORF">A3A20_02860</name>
</gene>
<dbReference type="Proteomes" id="UP000178946">
    <property type="component" value="Unassembled WGS sequence"/>
</dbReference>
<evidence type="ECO:0000256" key="7">
    <source>
        <dbReference type="ARBA" id="ARBA00022723"/>
    </source>
</evidence>
<dbReference type="SUPFAM" id="SSF56784">
    <property type="entry name" value="HAD-like"/>
    <property type="match status" value="1"/>
</dbReference>
<proteinExistence type="inferred from homology"/>
<dbReference type="STRING" id="1802557.A3A20_02860"/>
<feature type="binding site" evidence="12">
    <location>
        <position position="13"/>
    </location>
    <ligand>
        <name>Mg(2+)</name>
        <dbReference type="ChEBI" id="CHEBI:18420"/>
        <label>1</label>
    </ligand>
</feature>
<comment type="cofactor">
    <cofactor evidence="12">
        <name>Mg(2+)</name>
        <dbReference type="ChEBI" id="CHEBI:18420"/>
    </cofactor>
</comment>
<dbReference type="GO" id="GO:0004615">
    <property type="term" value="F:phosphomannomutase activity"/>
    <property type="evidence" value="ECO:0007669"/>
    <property type="project" value="UniProtKB-EC"/>
</dbReference>
<dbReference type="GO" id="GO:0009298">
    <property type="term" value="P:GDP-mannose biosynthetic process"/>
    <property type="evidence" value="ECO:0007669"/>
    <property type="project" value="UniProtKB-UniPathway"/>
</dbReference>
<evidence type="ECO:0000256" key="2">
    <source>
        <dbReference type="ARBA" id="ARBA00004699"/>
    </source>
</evidence>
<dbReference type="Pfam" id="PF03332">
    <property type="entry name" value="PMM"/>
    <property type="match status" value="1"/>
</dbReference>
<dbReference type="PANTHER" id="PTHR10466:SF0">
    <property type="entry name" value="PHOSPHOMANNOMUTASE"/>
    <property type="match status" value="1"/>
</dbReference>
<evidence type="ECO:0000256" key="11">
    <source>
        <dbReference type="PIRSR" id="PIRSR605002-2"/>
    </source>
</evidence>
<dbReference type="GO" id="GO:0016791">
    <property type="term" value="F:phosphatase activity"/>
    <property type="evidence" value="ECO:0007669"/>
    <property type="project" value="UniProtKB-ARBA"/>
</dbReference>
<evidence type="ECO:0000256" key="3">
    <source>
        <dbReference type="ARBA" id="ARBA00009736"/>
    </source>
</evidence>
<dbReference type="AlphaFoldDB" id="A0A1F8DS95"/>
<dbReference type="InterPro" id="IPR006379">
    <property type="entry name" value="HAD-SF_hydro_IIB"/>
</dbReference>
<feature type="binding site" evidence="12">
    <location>
        <position position="224"/>
    </location>
    <ligand>
        <name>Mg(2+)</name>
        <dbReference type="ChEBI" id="CHEBI:18420"/>
        <label>1</label>
    </ligand>
</feature>
<dbReference type="EMBL" id="MGIR01000002">
    <property type="protein sequence ID" value="OGM91503.1"/>
    <property type="molecule type" value="Genomic_DNA"/>
</dbReference>
<sequence>MRNFKDKQLIIFDLDGTLTKSKSTMDAEMSRLICDLLGEKPIAIIGGGKYELFQKQFLSKLHCSKELLKRLYLFPTTSTVFYRYEKNKWGRIYAHNLTSAQRRKIIGAFEKVFHELNYKPSHKIYGKTIEDRGSQITFSALGQNIVGKIGERGARLKEEWKRKNQALKMKIVKRLQGTLPDFEVRAAGYTSIDVTRKGIDKAYGIMQIQKHLKMPIKNMLFVGDALYPGGNDYAARRTGIKCVQVSGPRQTKKLIRHLTSNI</sequence>
<name>A0A1F8DS95_9BACT</name>
<dbReference type="UniPathway" id="UPA00126">
    <property type="reaction ID" value="UER00424"/>
</dbReference>
<keyword evidence="7 12" id="KW-0479">Metal-binding</keyword>
<feature type="binding site" evidence="12">
    <location>
        <position position="15"/>
    </location>
    <ligand>
        <name>Mg(2+)</name>
        <dbReference type="ChEBI" id="CHEBI:18420"/>
        <label>1</label>
    </ligand>
</feature>
<protein>
    <recommendedName>
        <fullName evidence="5">phosphomannomutase</fullName>
        <ecNumber evidence="5">5.4.2.8</ecNumber>
    </recommendedName>
</protein>
<dbReference type="Gene3D" id="3.30.1240.20">
    <property type="match status" value="1"/>
</dbReference>
<evidence type="ECO:0000313" key="13">
    <source>
        <dbReference type="EMBL" id="OGM91503.1"/>
    </source>
</evidence>
<dbReference type="PANTHER" id="PTHR10466">
    <property type="entry name" value="PHOSPHOMANNOMUTASE"/>
    <property type="match status" value="1"/>
</dbReference>
<comment type="caution">
    <text evidence="13">The sequence shown here is derived from an EMBL/GenBank/DDBJ whole genome shotgun (WGS) entry which is preliminary data.</text>
</comment>
<dbReference type="EC" id="5.4.2.8" evidence="5"/>
<dbReference type="GO" id="GO:0005829">
    <property type="term" value="C:cytosol"/>
    <property type="evidence" value="ECO:0007669"/>
    <property type="project" value="TreeGrafter"/>
</dbReference>
<evidence type="ECO:0000256" key="8">
    <source>
        <dbReference type="ARBA" id="ARBA00022842"/>
    </source>
</evidence>
<evidence type="ECO:0000256" key="5">
    <source>
        <dbReference type="ARBA" id="ARBA00012730"/>
    </source>
</evidence>
<dbReference type="GO" id="GO:0046872">
    <property type="term" value="F:metal ion binding"/>
    <property type="evidence" value="ECO:0007669"/>
    <property type="project" value="UniProtKB-KW"/>
</dbReference>
<keyword evidence="6" id="KW-0963">Cytoplasm</keyword>